<dbReference type="HOGENOM" id="CLU_2066094_0_0_1"/>
<proteinExistence type="predicted"/>
<dbReference type="InParanoid" id="H3GL79"/>
<keyword evidence="1" id="KW-1133">Transmembrane helix</keyword>
<dbReference type="VEuPathDB" id="FungiDB:KRP22_1529"/>
<organism evidence="2 3">
    <name type="scientific">Phytophthora ramorum</name>
    <name type="common">Sudden oak death agent</name>
    <dbReference type="NCBI Taxonomy" id="164328"/>
    <lineage>
        <taxon>Eukaryota</taxon>
        <taxon>Sar</taxon>
        <taxon>Stramenopiles</taxon>
        <taxon>Oomycota</taxon>
        <taxon>Peronosporomycetes</taxon>
        <taxon>Peronosporales</taxon>
        <taxon>Peronosporaceae</taxon>
        <taxon>Phytophthora</taxon>
    </lineage>
</organism>
<dbReference type="Proteomes" id="UP000005238">
    <property type="component" value="Unassembled WGS sequence"/>
</dbReference>
<dbReference type="eggNOG" id="KOG0192">
    <property type="taxonomic scope" value="Eukaryota"/>
</dbReference>
<evidence type="ECO:0000256" key="1">
    <source>
        <dbReference type="SAM" id="Phobius"/>
    </source>
</evidence>
<reference evidence="2" key="2">
    <citation type="submission" date="2015-06" db="UniProtKB">
        <authorList>
            <consortium name="EnsemblProtists"/>
        </authorList>
    </citation>
    <scope>IDENTIFICATION</scope>
    <source>
        <strain evidence="2">Pr102</strain>
    </source>
</reference>
<evidence type="ECO:0000313" key="2">
    <source>
        <dbReference type="EnsemblProtists" id="Phyra77103"/>
    </source>
</evidence>
<protein>
    <submittedName>
        <fullName evidence="2">Uncharacterized protein</fullName>
    </submittedName>
</protein>
<dbReference type="AlphaFoldDB" id="H3GL79"/>
<evidence type="ECO:0000313" key="3">
    <source>
        <dbReference type="Proteomes" id="UP000005238"/>
    </source>
</evidence>
<keyword evidence="3" id="KW-1185">Reference proteome</keyword>
<keyword evidence="1" id="KW-0472">Membrane</keyword>
<dbReference type="EMBL" id="DS566019">
    <property type="status" value="NOT_ANNOTATED_CDS"/>
    <property type="molecule type" value="Genomic_DNA"/>
</dbReference>
<reference evidence="3" key="1">
    <citation type="journal article" date="2006" name="Science">
        <title>Phytophthora genome sequences uncover evolutionary origins and mechanisms of pathogenesis.</title>
        <authorList>
            <person name="Tyler B.M."/>
            <person name="Tripathy S."/>
            <person name="Zhang X."/>
            <person name="Dehal P."/>
            <person name="Jiang R.H."/>
            <person name="Aerts A."/>
            <person name="Arredondo F.D."/>
            <person name="Baxter L."/>
            <person name="Bensasson D."/>
            <person name="Beynon J.L."/>
            <person name="Chapman J."/>
            <person name="Damasceno C.M."/>
            <person name="Dorrance A.E."/>
            <person name="Dou D."/>
            <person name="Dickerman A.W."/>
            <person name="Dubchak I.L."/>
            <person name="Garbelotto M."/>
            <person name="Gijzen M."/>
            <person name="Gordon S.G."/>
            <person name="Govers F."/>
            <person name="Grunwald N.J."/>
            <person name="Huang W."/>
            <person name="Ivors K.L."/>
            <person name="Jones R.W."/>
            <person name="Kamoun S."/>
            <person name="Krampis K."/>
            <person name="Lamour K.H."/>
            <person name="Lee M.K."/>
            <person name="McDonald W.H."/>
            <person name="Medina M."/>
            <person name="Meijer H.J."/>
            <person name="Nordberg E.K."/>
            <person name="Maclean D.J."/>
            <person name="Ospina-Giraldo M.D."/>
            <person name="Morris P.F."/>
            <person name="Phuntumart V."/>
            <person name="Putnam N.H."/>
            <person name="Rash S."/>
            <person name="Rose J.K."/>
            <person name="Sakihama Y."/>
            <person name="Salamov A.A."/>
            <person name="Savidor A."/>
            <person name="Scheuring C.F."/>
            <person name="Smith B.M."/>
            <person name="Sobral B.W."/>
            <person name="Terry A."/>
            <person name="Torto-Alalibo T.A."/>
            <person name="Win J."/>
            <person name="Xu Z."/>
            <person name="Zhang H."/>
            <person name="Grigoriev I.V."/>
            <person name="Rokhsar D.S."/>
            <person name="Boore J.L."/>
        </authorList>
    </citation>
    <scope>NUCLEOTIDE SEQUENCE [LARGE SCALE GENOMIC DNA]</scope>
    <source>
        <strain evidence="3">Pr102</strain>
    </source>
</reference>
<feature type="transmembrane region" description="Helical" evidence="1">
    <location>
        <begin position="55"/>
        <end position="76"/>
    </location>
</feature>
<dbReference type="OMA" id="IGYSIMC"/>
<feature type="transmembrane region" description="Helical" evidence="1">
    <location>
        <begin position="6"/>
        <end position="29"/>
    </location>
</feature>
<name>H3GL79_PHYRM</name>
<dbReference type="EnsemblProtists" id="Phyra77103">
    <property type="protein sequence ID" value="Phyra77103"/>
    <property type="gene ID" value="Phyra77103"/>
</dbReference>
<feature type="transmembrane region" description="Helical" evidence="1">
    <location>
        <begin position="96"/>
        <end position="116"/>
    </location>
</feature>
<dbReference type="STRING" id="164328.H3GL79"/>
<sequence>MSDTLWVEILALIGYSIMCLLSLLLVIYLRVNRREAFKGDLHASRKVILPAFEPLLWILAVTTGIYVVFFSVALKIDLYTVGFPSLDREFFYCGRMFVFVLVLVFLCQKSVSLPALRPS</sequence>
<accession>H3GL79</accession>
<keyword evidence="1" id="KW-0812">Transmembrane</keyword>
<dbReference type="VEuPathDB" id="FungiDB:KRP23_1111"/>